<keyword evidence="6" id="KW-0997">Cell inner membrane</keyword>
<evidence type="ECO:0000256" key="5">
    <source>
        <dbReference type="ARBA" id="ARBA00022475"/>
    </source>
</evidence>
<name>A0A5B8RUS5_9BURK</name>
<keyword evidence="7" id="KW-0812">Transmembrane</keyword>
<evidence type="ECO:0000313" key="12">
    <source>
        <dbReference type="EMBL" id="QEA13369.1"/>
    </source>
</evidence>
<evidence type="ECO:0000256" key="7">
    <source>
        <dbReference type="ARBA" id="ARBA00022692"/>
    </source>
</evidence>
<dbReference type="EMBL" id="CP042344">
    <property type="protein sequence ID" value="QEA13369.1"/>
    <property type="molecule type" value="Genomic_DNA"/>
</dbReference>
<evidence type="ECO:0000313" key="13">
    <source>
        <dbReference type="Proteomes" id="UP000321199"/>
    </source>
</evidence>
<reference evidence="12 13" key="1">
    <citation type="submission" date="2019-07" db="EMBL/GenBank/DDBJ databases">
        <title>Complete genome sequence of Comamonas sp. NLF 7-7 isolated from livestock.</title>
        <authorList>
            <person name="Kim D.H."/>
            <person name="Kim J.G."/>
        </authorList>
    </citation>
    <scope>NUCLEOTIDE SEQUENCE [LARGE SCALE GENOMIC DNA]</scope>
    <source>
        <strain evidence="12 13">NLF 7-7</strain>
    </source>
</reference>
<evidence type="ECO:0000256" key="10">
    <source>
        <dbReference type="ARBA" id="ARBA00030772"/>
    </source>
</evidence>
<dbReference type="GO" id="GO:0015627">
    <property type="term" value="C:type II protein secretion system complex"/>
    <property type="evidence" value="ECO:0007669"/>
    <property type="project" value="InterPro"/>
</dbReference>
<sequence>MAGSAARQRPGTARAGAAETGAGRRGTALERQRRPDPARAVTSTRANAAPRPPWSWAGLGLTLGVLAVLVLQPPAHWLAAALERASAGQLRLTASEGTLWSGSAQLQLTGGQGSHDALALPGRVHWQIRPAWAGARLQLRLDCCTPTPLQARLRLGWGTAQVQVGDGQSLWPAALLAGLGTPWNTVQLRGQLALDTSALELAWARGRMELSGTAQLELRHISSRLSTLQPMGSYRLVLSGGAAPRLTLSTLEGALRLSGSGQWVGQRLRFAGEATAAPGSEAQLANLLNIIGRRSGARSVITIG</sequence>
<comment type="similarity">
    <text evidence="2">Belongs to the GSP N family.</text>
</comment>
<keyword evidence="5" id="KW-1003">Cell membrane</keyword>
<organism evidence="12 13">
    <name type="scientific">Comamonas flocculans</name>
    <dbReference type="NCBI Taxonomy" id="2597701"/>
    <lineage>
        <taxon>Bacteria</taxon>
        <taxon>Pseudomonadati</taxon>
        <taxon>Pseudomonadota</taxon>
        <taxon>Betaproteobacteria</taxon>
        <taxon>Burkholderiales</taxon>
        <taxon>Comamonadaceae</taxon>
        <taxon>Comamonas</taxon>
    </lineage>
</organism>
<dbReference type="GO" id="GO:0005886">
    <property type="term" value="C:plasma membrane"/>
    <property type="evidence" value="ECO:0007669"/>
    <property type="project" value="UniProtKB-SubCell"/>
</dbReference>
<keyword evidence="4" id="KW-0813">Transport</keyword>
<keyword evidence="9" id="KW-0472">Membrane</keyword>
<evidence type="ECO:0000256" key="11">
    <source>
        <dbReference type="SAM" id="MobiDB-lite"/>
    </source>
</evidence>
<protein>
    <recommendedName>
        <fullName evidence="3">Type II secretion system protein N</fullName>
    </recommendedName>
    <alternativeName>
        <fullName evidence="10">General secretion pathway protein N</fullName>
    </alternativeName>
</protein>
<evidence type="ECO:0000256" key="4">
    <source>
        <dbReference type="ARBA" id="ARBA00022448"/>
    </source>
</evidence>
<dbReference type="AlphaFoldDB" id="A0A5B8RUS5"/>
<gene>
    <name evidence="12" type="ORF">FOZ74_10180</name>
</gene>
<keyword evidence="13" id="KW-1185">Reference proteome</keyword>
<dbReference type="Pfam" id="PF01203">
    <property type="entry name" value="T2SSN"/>
    <property type="match status" value="1"/>
</dbReference>
<proteinExistence type="inferred from homology"/>
<comment type="subcellular location">
    <subcellularLocation>
        <location evidence="1">Cell inner membrane</location>
    </subcellularLocation>
</comment>
<evidence type="ECO:0000256" key="8">
    <source>
        <dbReference type="ARBA" id="ARBA00022927"/>
    </source>
</evidence>
<evidence type="ECO:0000256" key="2">
    <source>
        <dbReference type="ARBA" id="ARBA00007208"/>
    </source>
</evidence>
<feature type="region of interest" description="Disordered" evidence="11">
    <location>
        <begin position="1"/>
        <end position="49"/>
    </location>
</feature>
<evidence type="ECO:0000256" key="1">
    <source>
        <dbReference type="ARBA" id="ARBA00004533"/>
    </source>
</evidence>
<feature type="compositionally biased region" description="Low complexity" evidence="11">
    <location>
        <begin position="11"/>
        <end position="21"/>
    </location>
</feature>
<dbReference type="KEGG" id="cof:FOZ74_10180"/>
<accession>A0A5B8RUS5</accession>
<dbReference type="Proteomes" id="UP000321199">
    <property type="component" value="Chromosome"/>
</dbReference>
<dbReference type="GO" id="GO:0015628">
    <property type="term" value="P:protein secretion by the type II secretion system"/>
    <property type="evidence" value="ECO:0007669"/>
    <property type="project" value="InterPro"/>
</dbReference>
<feature type="compositionally biased region" description="Basic and acidic residues" evidence="11">
    <location>
        <begin position="27"/>
        <end position="37"/>
    </location>
</feature>
<dbReference type="OrthoDB" id="8558191at2"/>
<evidence type="ECO:0000256" key="6">
    <source>
        <dbReference type="ARBA" id="ARBA00022519"/>
    </source>
</evidence>
<dbReference type="InterPro" id="IPR022792">
    <property type="entry name" value="T2SS_protein-GspN"/>
</dbReference>
<keyword evidence="8" id="KW-0653">Protein transport</keyword>
<evidence type="ECO:0000256" key="3">
    <source>
        <dbReference type="ARBA" id="ARBA00021563"/>
    </source>
</evidence>
<evidence type="ECO:0000256" key="9">
    <source>
        <dbReference type="ARBA" id="ARBA00023136"/>
    </source>
</evidence>